<accession>A0A917HZ06</accession>
<dbReference type="PROSITE" id="PS51257">
    <property type="entry name" value="PROKAR_LIPOPROTEIN"/>
    <property type="match status" value="1"/>
</dbReference>
<evidence type="ECO:0000313" key="9">
    <source>
        <dbReference type="EMBL" id="GGG96657.1"/>
    </source>
</evidence>
<reference evidence="9" key="1">
    <citation type="journal article" date="2014" name="Int. J. Syst. Evol. Microbiol.">
        <title>Complete genome sequence of Corynebacterium casei LMG S-19264T (=DSM 44701T), isolated from a smear-ripened cheese.</title>
        <authorList>
            <consortium name="US DOE Joint Genome Institute (JGI-PGF)"/>
            <person name="Walter F."/>
            <person name="Albersmeier A."/>
            <person name="Kalinowski J."/>
            <person name="Ruckert C."/>
        </authorList>
    </citation>
    <scope>NUCLEOTIDE SEQUENCE</scope>
    <source>
        <strain evidence="9">CGMCC 1.12195</strain>
    </source>
</reference>
<evidence type="ECO:0000256" key="4">
    <source>
        <dbReference type="ARBA" id="ARBA00023295"/>
    </source>
</evidence>
<dbReference type="Proteomes" id="UP000660862">
    <property type="component" value="Unassembled WGS sequence"/>
</dbReference>
<evidence type="ECO:0000256" key="6">
    <source>
        <dbReference type="SAM" id="MobiDB-lite"/>
    </source>
</evidence>
<reference evidence="9" key="2">
    <citation type="submission" date="2020-09" db="EMBL/GenBank/DDBJ databases">
        <authorList>
            <person name="Sun Q."/>
            <person name="Zhou Y."/>
        </authorList>
    </citation>
    <scope>NUCLEOTIDE SEQUENCE</scope>
    <source>
        <strain evidence="9">CGMCC 1.12195</strain>
    </source>
</reference>
<feature type="chain" id="PRO_5037456963" description="mannan endo-1,4-beta-mannosidase" evidence="7">
    <location>
        <begin position="23"/>
        <end position="417"/>
    </location>
</feature>
<dbReference type="EMBL" id="BMER01000004">
    <property type="protein sequence ID" value="GGG96657.1"/>
    <property type="molecule type" value="Genomic_DNA"/>
</dbReference>
<dbReference type="Pfam" id="PF00150">
    <property type="entry name" value="Cellulase"/>
    <property type="match status" value="1"/>
</dbReference>
<comment type="catalytic activity">
    <reaction evidence="1">
        <text>Random hydrolysis of (1-&gt;4)-beta-D-mannosidic linkages in mannans, galactomannans and glucomannans.</text>
        <dbReference type="EC" id="3.2.1.78"/>
    </reaction>
</comment>
<dbReference type="RefSeq" id="WP_188507368.1">
    <property type="nucleotide sequence ID" value="NZ_BMER01000004.1"/>
</dbReference>
<organism evidence="9 10">
    <name type="scientific">Parapedobacter pyrenivorans</name>
    <dbReference type="NCBI Taxonomy" id="1305674"/>
    <lineage>
        <taxon>Bacteria</taxon>
        <taxon>Pseudomonadati</taxon>
        <taxon>Bacteroidota</taxon>
        <taxon>Sphingobacteriia</taxon>
        <taxon>Sphingobacteriales</taxon>
        <taxon>Sphingobacteriaceae</taxon>
        <taxon>Parapedobacter</taxon>
    </lineage>
</organism>
<keyword evidence="4 5" id="KW-0326">Glycosidase</keyword>
<dbReference type="PANTHER" id="PTHR31451:SF66">
    <property type="entry name" value="GLYCOSIDE HYDROLASE FAMILY 5 DOMAIN-CONTAINING PROTEIN"/>
    <property type="match status" value="1"/>
</dbReference>
<feature type="domain" description="Glycoside hydrolase family 5" evidence="8">
    <location>
        <begin position="88"/>
        <end position="375"/>
    </location>
</feature>
<comment type="caution">
    <text evidence="9">The sequence shown here is derived from an EMBL/GenBank/DDBJ whole genome shotgun (WGS) entry which is preliminary data.</text>
</comment>
<evidence type="ECO:0000256" key="3">
    <source>
        <dbReference type="ARBA" id="ARBA00022801"/>
    </source>
</evidence>
<evidence type="ECO:0000256" key="5">
    <source>
        <dbReference type="RuleBase" id="RU361153"/>
    </source>
</evidence>
<feature type="region of interest" description="Disordered" evidence="6">
    <location>
        <begin position="27"/>
        <end position="47"/>
    </location>
</feature>
<gene>
    <name evidence="9" type="ORF">GCM10007415_34850</name>
</gene>
<dbReference type="InterPro" id="IPR017853">
    <property type="entry name" value="GH"/>
</dbReference>
<dbReference type="SUPFAM" id="SSF51445">
    <property type="entry name" value="(Trans)glycosidases"/>
    <property type="match status" value="1"/>
</dbReference>
<comment type="similarity">
    <text evidence="5">Belongs to the glycosyl hydrolase 5 (cellulase A) family.</text>
</comment>
<proteinExistence type="inferred from homology"/>
<protein>
    <recommendedName>
        <fullName evidence="2">mannan endo-1,4-beta-mannosidase</fullName>
        <ecNumber evidence="2">3.2.1.78</ecNumber>
    </recommendedName>
</protein>
<name>A0A917HZ06_9SPHI</name>
<dbReference type="GO" id="GO:0004553">
    <property type="term" value="F:hydrolase activity, hydrolyzing O-glycosyl compounds"/>
    <property type="evidence" value="ECO:0007669"/>
    <property type="project" value="InterPro"/>
</dbReference>
<keyword evidence="7" id="KW-0732">Signal</keyword>
<dbReference type="Gene3D" id="3.20.20.80">
    <property type="entry name" value="Glycosidases"/>
    <property type="match status" value="1"/>
</dbReference>
<evidence type="ECO:0000256" key="1">
    <source>
        <dbReference type="ARBA" id="ARBA00001678"/>
    </source>
</evidence>
<evidence type="ECO:0000259" key="8">
    <source>
        <dbReference type="Pfam" id="PF00150"/>
    </source>
</evidence>
<evidence type="ECO:0000313" key="10">
    <source>
        <dbReference type="Proteomes" id="UP000660862"/>
    </source>
</evidence>
<dbReference type="AlphaFoldDB" id="A0A917HZ06"/>
<dbReference type="EC" id="3.2.1.78" evidence="2"/>
<dbReference type="GO" id="GO:0000272">
    <property type="term" value="P:polysaccharide catabolic process"/>
    <property type="evidence" value="ECO:0007669"/>
    <property type="project" value="InterPro"/>
</dbReference>
<dbReference type="PANTHER" id="PTHR31451">
    <property type="match status" value="1"/>
</dbReference>
<sequence length="417" mass="47143">MKMQKKWSLILFALLACCGSYSCNKSNGSDAPEDDDTGVPPKKEHYPGLSVSASGQLLLNGEPYRAIGVNYFNAFIRTLDEGQQNNTSYRAGLAYLKERDIPFIRFAVNGYWPKNWELYLNNPDAYFQQLDAFVAAAEEFGIGLIPSFFWHTPTVPDLVGEPVNQWGNTSSKTHELMRKFIRDVVVRYRDSPAVWGWEQGNEVNLLVDLPGDNDNLPPIVPELGTPTTRSKEDKLYTADLRVMMQAFANEVRKYDGTRIVITGNAVQRPAARNLWKNQSWTKDTRSEFIEMLGVQHPDPIDVLSSHVYPGSAEEGYFSDEPVGVDGLIRASMEAAQALKKPLFLGEWGAQEAKYGAQTREKFMELLEAIERNHVPLAAMWVFDYPPHDTEEGINVSPDNGPREYMLQEIRQVNARIR</sequence>
<evidence type="ECO:0000256" key="7">
    <source>
        <dbReference type="SAM" id="SignalP"/>
    </source>
</evidence>
<dbReference type="InterPro" id="IPR045053">
    <property type="entry name" value="MAN-like"/>
</dbReference>
<keyword evidence="10" id="KW-1185">Reference proteome</keyword>
<dbReference type="InterPro" id="IPR001547">
    <property type="entry name" value="Glyco_hydro_5"/>
</dbReference>
<keyword evidence="3 5" id="KW-0378">Hydrolase</keyword>
<evidence type="ECO:0000256" key="2">
    <source>
        <dbReference type="ARBA" id="ARBA00012706"/>
    </source>
</evidence>
<feature type="signal peptide" evidence="7">
    <location>
        <begin position="1"/>
        <end position="22"/>
    </location>
</feature>